<dbReference type="AlphaFoldDB" id="A0AAP0MS49"/>
<proteinExistence type="predicted"/>
<sequence>MPAPNTNKYPSYRESPIANSKKGFRNRIFGLAVGLASIGPGVGQARAVGAVEQIGTKSSSPAQEELRGVKQKQKKREGPFPFGPVVTTSGMASSHSVTGGVYKARERIHRRMADRHAPPVSAFPKAPLSFKRIRGISSPGLPKGNRGVQRFPRAERRLAIECKGRRELDCKTHSCFSRMPFFVHGSIFWCPRRRGTTPIHPELGGYYLDAFSSYPLRTWLPSVYRGHNNWYTREGRALPFWAGCGRGGIRTPDTVVRSSFFNRHAVRAPGSSHCLGAYGFMFYSTIVGIQESVHEILMNLKDIVLRSNLYGTCDALICVKGPGYVTEAAKESSYAPEDRLLRAILGIQVSTSKETCLKLPIGGRGLTNSLGIR</sequence>
<dbReference type="Gene3D" id="2.170.120.12">
    <property type="entry name" value="DNA-directed RNA polymerase, insert domain"/>
    <property type="match status" value="1"/>
</dbReference>
<dbReference type="AntiFam" id="ANF00029">
    <property type="entry name" value="Antisense to 16S rRNA"/>
</dbReference>
<comment type="caution">
    <text evidence="2">The sequence shown here is derived from an EMBL/GenBank/DDBJ whole genome shotgun (WGS) entry which is preliminary data.</text>
</comment>
<accession>A0AAP0MS49</accession>
<evidence type="ECO:0000313" key="2">
    <source>
        <dbReference type="EMBL" id="KAK9222241.1"/>
    </source>
</evidence>
<dbReference type="InterPro" id="IPR036643">
    <property type="entry name" value="RNApol_insert_sf"/>
</dbReference>
<name>A0AAP0MS49_9ROSI</name>
<organism evidence="2 3">
    <name type="scientific">Citrus x changshan-huyou</name>
    <dbReference type="NCBI Taxonomy" id="2935761"/>
    <lineage>
        <taxon>Eukaryota</taxon>
        <taxon>Viridiplantae</taxon>
        <taxon>Streptophyta</taxon>
        <taxon>Embryophyta</taxon>
        <taxon>Tracheophyta</taxon>
        <taxon>Spermatophyta</taxon>
        <taxon>Magnoliopsida</taxon>
        <taxon>eudicotyledons</taxon>
        <taxon>Gunneridae</taxon>
        <taxon>Pentapetalae</taxon>
        <taxon>rosids</taxon>
        <taxon>malvids</taxon>
        <taxon>Sapindales</taxon>
        <taxon>Rutaceae</taxon>
        <taxon>Aurantioideae</taxon>
        <taxon>Citrus</taxon>
    </lineage>
</organism>
<keyword evidence="3" id="KW-1185">Reference proteome</keyword>
<dbReference type="EMBL" id="JBCGBO010000002">
    <property type="protein sequence ID" value="KAK9222241.1"/>
    <property type="molecule type" value="Genomic_DNA"/>
</dbReference>
<gene>
    <name evidence="2" type="ORF">WN944_010675</name>
</gene>
<evidence type="ECO:0000313" key="3">
    <source>
        <dbReference type="Proteomes" id="UP001428341"/>
    </source>
</evidence>
<protein>
    <submittedName>
        <fullName evidence="2">Uncharacterized protein</fullName>
    </submittedName>
</protein>
<dbReference type="SUPFAM" id="SSF56553">
    <property type="entry name" value="Insert subdomain of RNA polymerase alpha subunit"/>
    <property type="match status" value="1"/>
</dbReference>
<dbReference type="Proteomes" id="UP001428341">
    <property type="component" value="Unassembled WGS sequence"/>
</dbReference>
<feature type="compositionally biased region" description="Polar residues" evidence="1">
    <location>
        <begin position="86"/>
        <end position="97"/>
    </location>
</feature>
<feature type="region of interest" description="Disordered" evidence="1">
    <location>
        <begin position="56"/>
        <end position="99"/>
    </location>
</feature>
<evidence type="ECO:0000256" key="1">
    <source>
        <dbReference type="SAM" id="MobiDB-lite"/>
    </source>
</evidence>
<reference evidence="2 3" key="1">
    <citation type="submission" date="2024-05" db="EMBL/GenBank/DDBJ databases">
        <title>Haplotype-resolved chromosome-level genome assembly of Huyou (Citrus changshanensis).</title>
        <authorList>
            <person name="Miao C."/>
            <person name="Chen W."/>
            <person name="Wu Y."/>
            <person name="Wang L."/>
            <person name="Zhao S."/>
            <person name="Grierson D."/>
            <person name="Xu C."/>
            <person name="Chen K."/>
        </authorList>
    </citation>
    <scope>NUCLEOTIDE SEQUENCE [LARGE SCALE GENOMIC DNA]</scope>
    <source>
        <strain evidence="2">01-14</strain>
        <tissue evidence="2">Leaf</tissue>
    </source>
</reference>